<evidence type="ECO:0000259" key="13">
    <source>
        <dbReference type="PROSITE" id="PS50111"/>
    </source>
</evidence>
<dbReference type="PANTHER" id="PTHR32089:SF112">
    <property type="entry name" value="LYSOZYME-LIKE PROTEIN-RELATED"/>
    <property type="match status" value="1"/>
</dbReference>
<keyword evidence="6 12" id="KW-1133">Transmembrane helix</keyword>
<feature type="transmembrane region" description="Helical" evidence="12">
    <location>
        <begin position="256"/>
        <end position="278"/>
    </location>
</feature>
<dbReference type="PROSITE" id="PS50111">
    <property type="entry name" value="CHEMOTAXIS_TRANSDUC_2"/>
    <property type="match status" value="1"/>
</dbReference>
<evidence type="ECO:0000256" key="10">
    <source>
        <dbReference type="PROSITE-ProRule" id="PRU00284"/>
    </source>
</evidence>
<evidence type="ECO:0000256" key="11">
    <source>
        <dbReference type="SAM" id="Coils"/>
    </source>
</evidence>
<evidence type="ECO:0000313" key="15">
    <source>
        <dbReference type="Proteomes" id="UP000326789"/>
    </source>
</evidence>
<keyword evidence="7 12" id="KW-0472">Membrane</keyword>
<evidence type="ECO:0000256" key="6">
    <source>
        <dbReference type="ARBA" id="ARBA00022989"/>
    </source>
</evidence>
<evidence type="ECO:0000256" key="3">
    <source>
        <dbReference type="ARBA" id="ARBA00022475"/>
    </source>
</evidence>
<evidence type="ECO:0000256" key="12">
    <source>
        <dbReference type="SAM" id="Phobius"/>
    </source>
</evidence>
<dbReference type="SUPFAM" id="SSF103190">
    <property type="entry name" value="Sensory domain-like"/>
    <property type="match status" value="1"/>
</dbReference>
<dbReference type="InterPro" id="IPR033479">
    <property type="entry name" value="dCache_1"/>
</dbReference>
<dbReference type="Proteomes" id="UP000326789">
    <property type="component" value="Unassembled WGS sequence"/>
</dbReference>
<dbReference type="InterPro" id="IPR004089">
    <property type="entry name" value="MCPsignal_dom"/>
</dbReference>
<organism evidence="14 15">
    <name type="scientific">Vibrio fortis</name>
    <dbReference type="NCBI Taxonomy" id="212667"/>
    <lineage>
        <taxon>Bacteria</taxon>
        <taxon>Pseudomonadati</taxon>
        <taxon>Pseudomonadota</taxon>
        <taxon>Gammaproteobacteria</taxon>
        <taxon>Vibrionales</taxon>
        <taxon>Vibrionaceae</taxon>
        <taxon>Vibrio</taxon>
    </lineage>
</organism>
<dbReference type="GO" id="GO:0007165">
    <property type="term" value="P:signal transduction"/>
    <property type="evidence" value="ECO:0007669"/>
    <property type="project" value="UniProtKB-KW"/>
</dbReference>
<dbReference type="FunFam" id="1.10.287.950:FF:000001">
    <property type="entry name" value="Methyl-accepting chemotaxis sensory transducer"/>
    <property type="match status" value="1"/>
</dbReference>
<evidence type="ECO:0000256" key="9">
    <source>
        <dbReference type="ARBA" id="ARBA00029447"/>
    </source>
</evidence>
<evidence type="ECO:0000313" key="14">
    <source>
        <dbReference type="EMBL" id="KAB0285638.1"/>
    </source>
</evidence>
<keyword evidence="3" id="KW-1003">Cell membrane</keyword>
<evidence type="ECO:0000256" key="8">
    <source>
        <dbReference type="ARBA" id="ARBA00023224"/>
    </source>
</evidence>
<keyword evidence="5 12" id="KW-0812">Transmembrane</keyword>
<keyword evidence="11" id="KW-0175">Coiled coil</keyword>
<dbReference type="InterPro" id="IPR029151">
    <property type="entry name" value="Sensor-like_sf"/>
</dbReference>
<feature type="domain" description="Methyl-accepting transducer" evidence="13">
    <location>
        <begin position="334"/>
        <end position="570"/>
    </location>
</feature>
<evidence type="ECO:0000256" key="7">
    <source>
        <dbReference type="ARBA" id="ARBA00023136"/>
    </source>
</evidence>
<proteinExistence type="inferred from homology"/>
<dbReference type="Pfam" id="PF02743">
    <property type="entry name" value="dCache_1"/>
    <property type="match status" value="1"/>
</dbReference>
<keyword evidence="4" id="KW-0145">Chemotaxis</keyword>
<dbReference type="CDD" id="cd18773">
    <property type="entry name" value="PDC1_HK_sensor"/>
    <property type="match status" value="1"/>
</dbReference>
<comment type="similarity">
    <text evidence="9">Belongs to the methyl-accepting chemotaxis (MCP) protein family.</text>
</comment>
<evidence type="ECO:0000256" key="4">
    <source>
        <dbReference type="ARBA" id="ARBA00022500"/>
    </source>
</evidence>
<dbReference type="GO" id="GO:0006935">
    <property type="term" value="P:chemotaxis"/>
    <property type="evidence" value="ECO:0007669"/>
    <property type="project" value="UniProtKB-KW"/>
</dbReference>
<comment type="caution">
    <text evidence="14">The sequence shown here is derived from an EMBL/GenBank/DDBJ whole genome shotgun (WGS) entry which is preliminary data.</text>
</comment>
<reference evidence="14 15" key="1">
    <citation type="submission" date="2019-09" db="EMBL/GenBank/DDBJ databases">
        <title>Whole genome sequence of Vibrio fortis.</title>
        <authorList>
            <person name="Das S.K."/>
        </authorList>
    </citation>
    <scope>NUCLEOTIDE SEQUENCE [LARGE SCALE GENOMIC DNA]</scope>
    <source>
        <strain evidence="14 15">AN60</strain>
    </source>
</reference>
<dbReference type="EMBL" id="VWSE01000010">
    <property type="protein sequence ID" value="KAB0285638.1"/>
    <property type="molecule type" value="Genomic_DNA"/>
</dbReference>
<dbReference type="CDD" id="cd11386">
    <property type="entry name" value="MCP_signal"/>
    <property type="match status" value="1"/>
</dbReference>
<dbReference type="GO" id="GO:0005886">
    <property type="term" value="C:plasma membrane"/>
    <property type="evidence" value="ECO:0007669"/>
    <property type="project" value="UniProtKB-SubCell"/>
</dbReference>
<accession>A0A5N3QTX7</accession>
<evidence type="ECO:0000256" key="1">
    <source>
        <dbReference type="ARBA" id="ARBA00004533"/>
    </source>
</evidence>
<dbReference type="Pfam" id="PF00015">
    <property type="entry name" value="MCPsignal"/>
    <property type="match status" value="1"/>
</dbReference>
<name>A0A5N3QTX7_9VIBR</name>
<sequence>MITVFSYFNFKSESVENYTYRLENQSYLISNAVEQKVLRYFDTLNTVSDTLIIDGVGNIDVESITNELKHIEGNIDVIASYVGMKNGDTYLPSGEIPNFSDKAKQREWYKRIFAGERNIITTPYQSSAGNLVMALGVPVIRDGKVVAALCANIPVDSITEFIRDLAPDLKLFAAREDGFIMAAKYPDFIGKNLYEERPSYTAYQDKAGVGHYYDFKGEEYFVINAKAESTGWTVWSWSQKSDIVAASNQNLFETSIIAIIMIVCTLASILFLITKLIYVPVGGEPKDIADMAHLVSKGDLSSNGHTSSSATGILEAMQYMVKNLRNTIAKINDASSQLNDSAVEIAGSATVVNSNSEEQMVQLEQVSTAMMEMATTVGEVAQNAQQASEAAEQANEQSEQGLLVVDGMNQSIQILVEGIQEVVKVNGQLEKETQSIGSILEVIDGISEQTNLLALNAAIEAARAGEHGRGFAVVADEVRSLATRTKESTTEIQEMISSLQSEAQRSMNLMESNVQSAQNTAEKSNDASGALNEIINSIGVIRDMNHLIATAAEEQTHVAEEINGNIITINEISKVTFESSNNNTAKASELNNLSSSLKTTVDEFKL</sequence>
<dbReference type="SMART" id="SM00283">
    <property type="entry name" value="MA"/>
    <property type="match status" value="1"/>
</dbReference>
<dbReference type="AlphaFoldDB" id="A0A5N3QTX7"/>
<evidence type="ECO:0000256" key="5">
    <source>
        <dbReference type="ARBA" id="ARBA00022692"/>
    </source>
</evidence>
<feature type="coiled-coil region" evidence="11">
    <location>
        <begin position="314"/>
        <end position="341"/>
    </location>
</feature>
<dbReference type="PANTHER" id="PTHR32089">
    <property type="entry name" value="METHYL-ACCEPTING CHEMOTAXIS PROTEIN MCPB"/>
    <property type="match status" value="1"/>
</dbReference>
<gene>
    <name evidence="14" type="ORF">F2P58_22520</name>
</gene>
<dbReference type="Gene3D" id="3.30.450.20">
    <property type="entry name" value="PAS domain"/>
    <property type="match status" value="2"/>
</dbReference>
<evidence type="ECO:0000256" key="2">
    <source>
        <dbReference type="ARBA" id="ARBA00004651"/>
    </source>
</evidence>
<dbReference type="SUPFAM" id="SSF58104">
    <property type="entry name" value="Methyl-accepting chemotaxis protein (MCP) signaling domain"/>
    <property type="match status" value="1"/>
</dbReference>
<comment type="subcellular location">
    <subcellularLocation>
        <location evidence="1">Cell inner membrane</location>
    </subcellularLocation>
    <subcellularLocation>
        <location evidence="2">Cell membrane</location>
        <topology evidence="2">Multi-pass membrane protein</topology>
    </subcellularLocation>
</comment>
<dbReference type="Gene3D" id="1.10.287.950">
    <property type="entry name" value="Methyl-accepting chemotaxis protein"/>
    <property type="match status" value="1"/>
</dbReference>
<keyword evidence="8 10" id="KW-0807">Transducer</keyword>
<protein>
    <submittedName>
        <fullName evidence="14">Methyl-accepting chemotaxis protein</fullName>
    </submittedName>
</protein>